<evidence type="ECO:0000313" key="9">
    <source>
        <dbReference type="Proteomes" id="UP000184356"/>
    </source>
</evidence>
<feature type="transmembrane region" description="Helical" evidence="6">
    <location>
        <begin position="404"/>
        <end position="429"/>
    </location>
</feature>
<dbReference type="VEuPathDB" id="FungiDB:ASPSYDRAFT_58279"/>
<dbReference type="PANTHER" id="PTHR43341:SF4">
    <property type="entry name" value="ARGININE PERMEASE CAN1-RELATED"/>
    <property type="match status" value="1"/>
</dbReference>
<dbReference type="EMBL" id="KV878586">
    <property type="protein sequence ID" value="OJJ59100.1"/>
    <property type="molecule type" value="Genomic_DNA"/>
</dbReference>
<proteinExistence type="predicted"/>
<evidence type="ECO:0000256" key="4">
    <source>
        <dbReference type="ARBA" id="ARBA00023136"/>
    </source>
</evidence>
<organism evidence="8 9">
    <name type="scientific">Aspergillus sydowii CBS 593.65</name>
    <dbReference type="NCBI Taxonomy" id="1036612"/>
    <lineage>
        <taxon>Eukaryota</taxon>
        <taxon>Fungi</taxon>
        <taxon>Dikarya</taxon>
        <taxon>Ascomycota</taxon>
        <taxon>Pezizomycotina</taxon>
        <taxon>Eurotiomycetes</taxon>
        <taxon>Eurotiomycetidae</taxon>
        <taxon>Eurotiales</taxon>
        <taxon>Aspergillaceae</taxon>
        <taxon>Aspergillus</taxon>
        <taxon>Aspergillus subgen. Nidulantes</taxon>
    </lineage>
</organism>
<feature type="transmembrane region" description="Helical" evidence="6">
    <location>
        <begin position="450"/>
        <end position="473"/>
    </location>
</feature>
<evidence type="ECO:0000256" key="2">
    <source>
        <dbReference type="ARBA" id="ARBA00022692"/>
    </source>
</evidence>
<dbReference type="Proteomes" id="UP000184356">
    <property type="component" value="Unassembled WGS sequence"/>
</dbReference>
<dbReference type="InterPro" id="IPR050524">
    <property type="entry name" value="APC_YAT"/>
</dbReference>
<dbReference type="AlphaFoldDB" id="A0A1L9TI50"/>
<feature type="transmembrane region" description="Helical" evidence="6">
    <location>
        <begin position="329"/>
        <end position="350"/>
    </location>
</feature>
<dbReference type="GeneID" id="63765577"/>
<dbReference type="PIRSF" id="PIRSF006060">
    <property type="entry name" value="AA_transporter"/>
    <property type="match status" value="1"/>
</dbReference>
<protein>
    <recommendedName>
        <fullName evidence="7">Amino acid permease/ SLC12A domain-containing protein</fullName>
    </recommendedName>
</protein>
<accession>A0A1L9TI50</accession>
<feature type="transmembrane region" description="Helical" evidence="6">
    <location>
        <begin position="83"/>
        <end position="102"/>
    </location>
</feature>
<evidence type="ECO:0000259" key="7">
    <source>
        <dbReference type="Pfam" id="PF00324"/>
    </source>
</evidence>
<evidence type="ECO:0000256" key="6">
    <source>
        <dbReference type="SAM" id="Phobius"/>
    </source>
</evidence>
<keyword evidence="4 6" id="KW-0472">Membrane</keyword>
<keyword evidence="9" id="KW-1185">Reference proteome</keyword>
<dbReference type="Pfam" id="PF00324">
    <property type="entry name" value="AA_permease"/>
    <property type="match status" value="1"/>
</dbReference>
<dbReference type="InterPro" id="IPR004841">
    <property type="entry name" value="AA-permease/SLC12A_dom"/>
</dbReference>
<gene>
    <name evidence="8" type="ORF">ASPSYDRAFT_58279</name>
</gene>
<dbReference type="OrthoDB" id="3900342at2759"/>
<feature type="transmembrane region" description="Helical" evidence="6">
    <location>
        <begin position="187"/>
        <end position="211"/>
    </location>
</feature>
<dbReference type="STRING" id="1036612.A0A1L9TI50"/>
<feature type="transmembrane region" description="Helical" evidence="6">
    <location>
        <begin position="54"/>
        <end position="71"/>
    </location>
</feature>
<feature type="transmembrane region" description="Helical" evidence="6">
    <location>
        <begin position="488"/>
        <end position="508"/>
    </location>
</feature>
<evidence type="ECO:0000256" key="3">
    <source>
        <dbReference type="ARBA" id="ARBA00022989"/>
    </source>
</evidence>
<evidence type="ECO:0000313" key="8">
    <source>
        <dbReference type="EMBL" id="OJJ59100.1"/>
    </source>
</evidence>
<feature type="transmembrane region" description="Helical" evidence="6">
    <location>
        <begin position="380"/>
        <end position="398"/>
    </location>
</feature>
<name>A0A1L9TI50_9EURO</name>
<reference evidence="9" key="1">
    <citation type="journal article" date="2017" name="Genome Biol.">
        <title>Comparative genomics reveals high biological diversity and specific adaptations in the industrially and medically important fungal genus Aspergillus.</title>
        <authorList>
            <person name="de Vries R.P."/>
            <person name="Riley R."/>
            <person name="Wiebenga A."/>
            <person name="Aguilar-Osorio G."/>
            <person name="Amillis S."/>
            <person name="Uchima C.A."/>
            <person name="Anderluh G."/>
            <person name="Asadollahi M."/>
            <person name="Askin M."/>
            <person name="Barry K."/>
            <person name="Battaglia E."/>
            <person name="Bayram O."/>
            <person name="Benocci T."/>
            <person name="Braus-Stromeyer S.A."/>
            <person name="Caldana C."/>
            <person name="Canovas D."/>
            <person name="Cerqueira G.C."/>
            <person name="Chen F."/>
            <person name="Chen W."/>
            <person name="Choi C."/>
            <person name="Clum A."/>
            <person name="Dos Santos R.A."/>
            <person name="Damasio A.R."/>
            <person name="Diallinas G."/>
            <person name="Emri T."/>
            <person name="Fekete E."/>
            <person name="Flipphi M."/>
            <person name="Freyberg S."/>
            <person name="Gallo A."/>
            <person name="Gournas C."/>
            <person name="Habgood R."/>
            <person name="Hainaut M."/>
            <person name="Harispe M.L."/>
            <person name="Henrissat B."/>
            <person name="Hilden K.S."/>
            <person name="Hope R."/>
            <person name="Hossain A."/>
            <person name="Karabika E."/>
            <person name="Karaffa L."/>
            <person name="Karanyi Z."/>
            <person name="Krasevec N."/>
            <person name="Kuo A."/>
            <person name="Kusch H."/>
            <person name="LaButti K."/>
            <person name="Lagendijk E.L."/>
            <person name="Lapidus A."/>
            <person name="Levasseur A."/>
            <person name="Lindquist E."/>
            <person name="Lipzen A."/>
            <person name="Logrieco A.F."/>
            <person name="MacCabe A."/>
            <person name="Maekelae M.R."/>
            <person name="Malavazi I."/>
            <person name="Melin P."/>
            <person name="Meyer V."/>
            <person name="Mielnichuk N."/>
            <person name="Miskei M."/>
            <person name="Molnar A.P."/>
            <person name="Mule G."/>
            <person name="Ngan C.Y."/>
            <person name="Orejas M."/>
            <person name="Orosz E."/>
            <person name="Ouedraogo J.P."/>
            <person name="Overkamp K.M."/>
            <person name="Park H.-S."/>
            <person name="Perrone G."/>
            <person name="Piumi F."/>
            <person name="Punt P.J."/>
            <person name="Ram A.F."/>
            <person name="Ramon A."/>
            <person name="Rauscher S."/>
            <person name="Record E."/>
            <person name="Riano-Pachon D.M."/>
            <person name="Robert V."/>
            <person name="Roehrig J."/>
            <person name="Ruller R."/>
            <person name="Salamov A."/>
            <person name="Salih N.S."/>
            <person name="Samson R.A."/>
            <person name="Sandor E."/>
            <person name="Sanguinetti M."/>
            <person name="Schuetze T."/>
            <person name="Sepcic K."/>
            <person name="Shelest E."/>
            <person name="Sherlock G."/>
            <person name="Sophianopoulou V."/>
            <person name="Squina F.M."/>
            <person name="Sun H."/>
            <person name="Susca A."/>
            <person name="Todd R.B."/>
            <person name="Tsang A."/>
            <person name="Unkles S.E."/>
            <person name="van de Wiele N."/>
            <person name="van Rossen-Uffink D."/>
            <person name="Oliveira J.V."/>
            <person name="Vesth T.C."/>
            <person name="Visser J."/>
            <person name="Yu J.-H."/>
            <person name="Zhou M."/>
            <person name="Andersen M.R."/>
            <person name="Archer D.B."/>
            <person name="Baker S.E."/>
            <person name="Benoit I."/>
            <person name="Brakhage A.A."/>
            <person name="Braus G.H."/>
            <person name="Fischer R."/>
            <person name="Frisvad J.C."/>
            <person name="Goldman G.H."/>
            <person name="Houbraken J."/>
            <person name="Oakley B."/>
            <person name="Pocsi I."/>
            <person name="Scazzocchio C."/>
            <person name="Seiboth B."/>
            <person name="vanKuyk P.A."/>
            <person name="Wortman J."/>
            <person name="Dyer P.S."/>
            <person name="Grigoriev I.V."/>
        </authorList>
    </citation>
    <scope>NUCLEOTIDE SEQUENCE [LARGE SCALE GENOMIC DNA]</scope>
    <source>
        <strain evidence="9">CBS 593.65</strain>
    </source>
</reference>
<feature type="transmembrane region" description="Helical" evidence="6">
    <location>
        <begin position="277"/>
        <end position="296"/>
    </location>
</feature>
<dbReference type="GO" id="GO:0016020">
    <property type="term" value="C:membrane"/>
    <property type="evidence" value="ECO:0007669"/>
    <property type="project" value="UniProtKB-SubCell"/>
</dbReference>
<evidence type="ECO:0000256" key="1">
    <source>
        <dbReference type="ARBA" id="ARBA00004141"/>
    </source>
</evidence>
<feature type="transmembrane region" description="Helical" evidence="6">
    <location>
        <begin position="135"/>
        <end position="157"/>
    </location>
</feature>
<feature type="transmembrane region" description="Helical" evidence="6">
    <location>
        <begin position="164"/>
        <end position="181"/>
    </location>
</feature>
<comment type="subcellular location">
    <subcellularLocation>
        <location evidence="1">Membrane</location>
        <topology evidence="1">Multi-pass membrane protein</topology>
    </subcellularLocation>
</comment>
<feature type="region of interest" description="Disordered" evidence="5">
    <location>
        <begin position="1"/>
        <end position="28"/>
    </location>
</feature>
<keyword evidence="3 6" id="KW-1133">Transmembrane helix</keyword>
<dbReference type="PANTHER" id="PTHR43341">
    <property type="entry name" value="AMINO ACID PERMEASE"/>
    <property type="match status" value="1"/>
</dbReference>
<dbReference type="GO" id="GO:0015171">
    <property type="term" value="F:amino acid transmembrane transporter activity"/>
    <property type="evidence" value="ECO:0007669"/>
    <property type="project" value="TreeGrafter"/>
</dbReference>
<dbReference type="Gene3D" id="1.20.1740.10">
    <property type="entry name" value="Amino acid/polyamine transporter I"/>
    <property type="match status" value="1"/>
</dbReference>
<sequence>MTDPTVKSDVPMGPKDDHPGAEITARRGSISPGTVHSVADGHGQYVRSFSARQVHVMGLGASIGSGIFIGTGKSLFTGGPGSLLLSYCLIVICVWAVIQTLFEMTIAFPTSGNYLDFADRWVDPALAFGSGVAEWIGWAASAASEASFFAVLVNYWAEERINNAAWLTIFTVIYILAFFLPNQVFAWMQYVCCIVKILLLLILLLASLAVICGAGPDGYVHDGQFWTDLQAFKGSFTGFAKCTLLASWAVGDQIFLGVIGGETANPRYSMAHTAKLVPWRVIILYLTAAGFITLLVPSNSDRLLGGSRSQASPFLIAFDDVGIRVLPDIMNAGMMIGIVANGSESFYLASRVLRAMSHQRLIPERLAQVDEMGRPRMAQLVTGVLVLTMTYVSLTAGGSEVLTWLVNITSSAIACNWLIISVTSLRFHAAIKAQKDGLFTEPYAWKLQSYPLAPTALMLLSVFLIGCSLTAGIDSNEQDTPRGRLENFFTYTIGLVMVILCTVGYKMLVRTPWRSPDTADCLTGRRRLTRDEVVFLDDYYRQPRWRRFVEYIRLW</sequence>
<keyword evidence="2 6" id="KW-0812">Transmembrane</keyword>
<evidence type="ECO:0000256" key="5">
    <source>
        <dbReference type="SAM" id="MobiDB-lite"/>
    </source>
</evidence>
<dbReference type="RefSeq" id="XP_040702906.1">
    <property type="nucleotide sequence ID" value="XM_040849504.1"/>
</dbReference>
<feature type="domain" description="Amino acid permease/ SLC12A" evidence="7">
    <location>
        <begin position="54"/>
        <end position="512"/>
    </location>
</feature>